<evidence type="ECO:0000256" key="1">
    <source>
        <dbReference type="SAM" id="Phobius"/>
    </source>
</evidence>
<feature type="transmembrane region" description="Helical" evidence="1">
    <location>
        <begin position="36"/>
        <end position="55"/>
    </location>
</feature>
<gene>
    <name evidence="2" type="ORF">PCOR1329_LOCUS39732</name>
</gene>
<evidence type="ECO:0000313" key="2">
    <source>
        <dbReference type="EMBL" id="CAK0846142.1"/>
    </source>
</evidence>
<keyword evidence="1" id="KW-0472">Membrane</keyword>
<name>A0ABN9TJK5_9DINO</name>
<feature type="transmembrane region" description="Helical" evidence="1">
    <location>
        <begin position="70"/>
        <end position="92"/>
    </location>
</feature>
<accession>A0ABN9TJK5</accession>
<dbReference type="Proteomes" id="UP001189429">
    <property type="component" value="Unassembled WGS sequence"/>
</dbReference>
<evidence type="ECO:0000313" key="3">
    <source>
        <dbReference type="Proteomes" id="UP001189429"/>
    </source>
</evidence>
<dbReference type="EMBL" id="CAUYUJ010014798">
    <property type="protein sequence ID" value="CAK0846142.1"/>
    <property type="molecule type" value="Genomic_DNA"/>
</dbReference>
<reference evidence="2" key="1">
    <citation type="submission" date="2023-10" db="EMBL/GenBank/DDBJ databases">
        <authorList>
            <person name="Chen Y."/>
            <person name="Shah S."/>
            <person name="Dougan E. K."/>
            <person name="Thang M."/>
            <person name="Chan C."/>
        </authorList>
    </citation>
    <scope>NUCLEOTIDE SEQUENCE [LARGE SCALE GENOMIC DNA]</scope>
</reference>
<feature type="transmembrane region" description="Helical" evidence="1">
    <location>
        <begin position="6"/>
        <end position="24"/>
    </location>
</feature>
<keyword evidence="1" id="KW-0812">Transmembrane</keyword>
<evidence type="ECO:0008006" key="4">
    <source>
        <dbReference type="Google" id="ProtNLM"/>
    </source>
</evidence>
<sequence>MFTVGAITFITSVAYFLVANVEVASDTEWFSYGMGATFFNAGQIVSSLWGFWIVWQARSDDQCQHLAEVALWYTVICAFMFLFITVVSFLVLKLVFLPSFAIQVLSLQDFK</sequence>
<comment type="caution">
    <text evidence="2">The sequence shown here is derived from an EMBL/GenBank/DDBJ whole genome shotgun (WGS) entry which is preliminary data.</text>
</comment>
<keyword evidence="3" id="KW-1185">Reference proteome</keyword>
<protein>
    <recommendedName>
        <fullName evidence="4">Transmembrane protein 107</fullName>
    </recommendedName>
</protein>
<organism evidence="2 3">
    <name type="scientific">Prorocentrum cordatum</name>
    <dbReference type="NCBI Taxonomy" id="2364126"/>
    <lineage>
        <taxon>Eukaryota</taxon>
        <taxon>Sar</taxon>
        <taxon>Alveolata</taxon>
        <taxon>Dinophyceae</taxon>
        <taxon>Prorocentrales</taxon>
        <taxon>Prorocentraceae</taxon>
        <taxon>Prorocentrum</taxon>
    </lineage>
</organism>
<keyword evidence="1" id="KW-1133">Transmembrane helix</keyword>
<proteinExistence type="predicted"/>